<dbReference type="Proteomes" id="UP000028931">
    <property type="component" value="Chromosome"/>
</dbReference>
<evidence type="ECO:0000256" key="8">
    <source>
        <dbReference type="ARBA" id="ARBA00022989"/>
    </source>
</evidence>
<dbReference type="GO" id="GO:0050136">
    <property type="term" value="F:NADH dehydrogenase (quinone) (non-electrogenic) activity"/>
    <property type="evidence" value="ECO:0007669"/>
    <property type="project" value="UniProtKB-UniRule"/>
</dbReference>
<name>A0A077F6B7_9PSED</name>
<keyword evidence="3 12" id="KW-0813">Transport</keyword>
<dbReference type="HOGENOM" id="CLU_119549_2_1_6"/>
<proteinExistence type="inferred from homology"/>
<keyword evidence="9 12" id="KW-0520">NAD</keyword>
<accession>A0A077F6B7</accession>
<evidence type="ECO:0000313" key="15">
    <source>
        <dbReference type="EMBL" id="QGW76877.1"/>
    </source>
</evidence>
<evidence type="ECO:0000256" key="5">
    <source>
        <dbReference type="ARBA" id="ARBA00022692"/>
    </source>
</evidence>
<evidence type="ECO:0000256" key="13">
    <source>
        <dbReference type="RuleBase" id="RU003639"/>
    </source>
</evidence>
<evidence type="ECO:0000256" key="11">
    <source>
        <dbReference type="ARBA" id="ARBA00023136"/>
    </source>
</evidence>
<keyword evidence="5 12" id="KW-0812">Transmembrane</keyword>
<feature type="transmembrane region" description="Helical" evidence="12">
    <location>
        <begin position="94"/>
        <end position="114"/>
    </location>
</feature>
<evidence type="ECO:0000256" key="6">
    <source>
        <dbReference type="ARBA" id="ARBA00022719"/>
    </source>
</evidence>
<evidence type="ECO:0000313" key="16">
    <source>
        <dbReference type="Proteomes" id="UP000028931"/>
    </source>
</evidence>
<dbReference type="EMBL" id="CP046621">
    <property type="protein sequence ID" value="QGW76877.1"/>
    <property type="molecule type" value="Genomic_DNA"/>
</dbReference>
<comment type="subcellular location">
    <subcellularLocation>
        <location evidence="12 13">Cell membrane</location>
        <topology evidence="12 13">Multi-pass membrane protein</topology>
    </subcellularLocation>
    <subcellularLocation>
        <location evidence="1">Membrane</location>
        <topology evidence="1">Multi-pass membrane protein</topology>
    </subcellularLocation>
</comment>
<dbReference type="EC" id="7.1.1.-" evidence="12"/>
<dbReference type="GO" id="GO:0005886">
    <property type="term" value="C:plasma membrane"/>
    <property type="evidence" value="ECO:0007669"/>
    <property type="project" value="UniProtKB-SubCell"/>
</dbReference>
<evidence type="ECO:0000256" key="10">
    <source>
        <dbReference type="ARBA" id="ARBA00023075"/>
    </source>
</evidence>
<dbReference type="InterPro" id="IPR023043">
    <property type="entry name" value="NAD(P)H_OxRDtase_bac/plastid"/>
</dbReference>
<protein>
    <recommendedName>
        <fullName evidence="12">NADH-quinone oxidoreductase subunit A</fullName>
        <ecNumber evidence="12">7.1.1.-</ecNumber>
    </recommendedName>
    <alternativeName>
        <fullName evidence="12">NADH dehydrogenase I subunit A</fullName>
    </alternativeName>
    <alternativeName>
        <fullName evidence="12">NDH-1 subunit A</fullName>
    </alternativeName>
    <alternativeName>
        <fullName evidence="12">NUO1</fullName>
    </alternativeName>
</protein>
<gene>
    <name evidence="12" type="primary">nuoA</name>
    <name evidence="15" type="ORF">GPJ81_09390</name>
    <name evidence="14" type="ORF">PSAKL28_18180</name>
</gene>
<evidence type="ECO:0000256" key="12">
    <source>
        <dbReference type="HAMAP-Rule" id="MF_01394"/>
    </source>
</evidence>
<comment type="similarity">
    <text evidence="2 12 13">Belongs to the complex I subunit 3 family.</text>
</comment>
<dbReference type="GO" id="GO:0030964">
    <property type="term" value="C:NADH dehydrogenase complex"/>
    <property type="evidence" value="ECO:0007669"/>
    <property type="project" value="TreeGrafter"/>
</dbReference>
<dbReference type="OrthoDB" id="9791970at2"/>
<keyword evidence="7 12" id="KW-1278">Translocase</keyword>
<evidence type="ECO:0000256" key="7">
    <source>
        <dbReference type="ARBA" id="ARBA00022967"/>
    </source>
</evidence>
<keyword evidence="10 12" id="KW-0830">Ubiquinone</keyword>
<evidence type="ECO:0000256" key="3">
    <source>
        <dbReference type="ARBA" id="ARBA00022448"/>
    </source>
</evidence>
<dbReference type="HAMAP" id="MF_01394">
    <property type="entry name" value="NDH1_NuoA"/>
    <property type="match status" value="1"/>
</dbReference>
<organism evidence="14 16">
    <name type="scientific">Pseudomonas alkylphenolica</name>
    <dbReference type="NCBI Taxonomy" id="237609"/>
    <lineage>
        <taxon>Bacteria</taxon>
        <taxon>Pseudomonadati</taxon>
        <taxon>Pseudomonadota</taxon>
        <taxon>Gammaproteobacteria</taxon>
        <taxon>Pseudomonadales</taxon>
        <taxon>Pseudomonadaceae</taxon>
        <taxon>Pseudomonas</taxon>
    </lineage>
</organism>
<evidence type="ECO:0000256" key="9">
    <source>
        <dbReference type="ARBA" id="ARBA00023027"/>
    </source>
</evidence>
<keyword evidence="17" id="KW-1185">Reference proteome</keyword>
<keyword evidence="11 12" id="KW-0472">Membrane</keyword>
<keyword evidence="6 12" id="KW-0874">Quinone</keyword>
<dbReference type="Gene3D" id="1.20.58.1610">
    <property type="entry name" value="NADH:ubiquinone/plastoquinone oxidoreductase, chain 3"/>
    <property type="match status" value="1"/>
</dbReference>
<keyword evidence="8 12" id="KW-1133">Transmembrane helix</keyword>
<dbReference type="Proteomes" id="UP000426235">
    <property type="component" value="Chromosome"/>
</dbReference>
<dbReference type="Pfam" id="PF00507">
    <property type="entry name" value="Oxidored_q4"/>
    <property type="match status" value="1"/>
</dbReference>
<dbReference type="KEGG" id="palk:PSAKL28_18180"/>
<reference evidence="14" key="1">
    <citation type="submission" date="2014-07" db="EMBL/GenBank/DDBJ databases">
        <authorList>
            <person name="Lee K."/>
            <person name="Lim J.Y."/>
            <person name="Hwang I."/>
        </authorList>
    </citation>
    <scope>NUCLEOTIDE SEQUENCE [LARGE SCALE GENOMIC DNA]</scope>
    <source>
        <strain evidence="14">KL28</strain>
    </source>
</reference>
<evidence type="ECO:0000256" key="2">
    <source>
        <dbReference type="ARBA" id="ARBA00008472"/>
    </source>
</evidence>
<dbReference type="eggNOG" id="COG0838">
    <property type="taxonomic scope" value="Bacteria"/>
</dbReference>
<evidence type="ECO:0000313" key="14">
    <source>
        <dbReference type="EMBL" id="AIL61042.1"/>
    </source>
</evidence>
<dbReference type="GO" id="GO:0008137">
    <property type="term" value="F:NADH dehydrogenase (ubiquinone) activity"/>
    <property type="evidence" value="ECO:0007669"/>
    <property type="project" value="InterPro"/>
</dbReference>
<dbReference type="EMBL" id="CP009048">
    <property type="protein sequence ID" value="AIL61042.1"/>
    <property type="molecule type" value="Genomic_DNA"/>
</dbReference>
<dbReference type="GO" id="GO:0048038">
    <property type="term" value="F:quinone binding"/>
    <property type="evidence" value="ECO:0007669"/>
    <property type="project" value="UniProtKB-KW"/>
</dbReference>
<dbReference type="RefSeq" id="WP_038609304.1">
    <property type="nucleotide sequence ID" value="NZ_CP009048.1"/>
</dbReference>
<dbReference type="PANTHER" id="PTHR11058">
    <property type="entry name" value="NADH-UBIQUINONE OXIDOREDUCTASE CHAIN 3"/>
    <property type="match status" value="1"/>
</dbReference>
<feature type="transmembrane region" description="Helical" evidence="12">
    <location>
        <begin position="12"/>
        <end position="35"/>
    </location>
</feature>
<comment type="subunit">
    <text evidence="12">NDH-1 is composed of 13 different subunits. Subunits NuoA, H, J, K, L, M, N constitute the membrane sector of the complex.</text>
</comment>
<sequence>MTDTAATISHNWAFGVFLLGVVTLCLLMLGVSRFLGGKAWGRSKNQPFESGMLPVGDARLRLSAKFHLVAILFVIFEAEALFLFAYAVSVRETGWAGFIGAFIFAAILLLGLVYEGSMGALNGGVAKKRQVNAVDEKHPSCSRGD</sequence>
<dbReference type="InterPro" id="IPR038430">
    <property type="entry name" value="NDAH_ubi_oxred_su3_sf"/>
</dbReference>
<reference evidence="15" key="2">
    <citation type="submission" date="2019-12" db="EMBL/GenBank/DDBJ databases">
        <title>Hybrid Genome Assemblies of two High G+C Isolates from Undergraduate Microbiology Courses.</title>
        <authorList>
            <person name="Ne Ville C.J."/>
            <person name="Enright D."/>
            <person name="Hernandez I."/>
            <person name="Dodsworth J."/>
            <person name="Orwin P.M."/>
        </authorList>
    </citation>
    <scope>NUCLEOTIDE SEQUENCE [LARGE SCALE GENOMIC DNA]</scope>
    <source>
        <strain evidence="15">Neo</strain>
    </source>
</reference>
<evidence type="ECO:0000256" key="4">
    <source>
        <dbReference type="ARBA" id="ARBA00022475"/>
    </source>
</evidence>
<dbReference type="PANTHER" id="PTHR11058:SF21">
    <property type="entry name" value="NADH-QUINONE OXIDOREDUCTASE SUBUNIT A"/>
    <property type="match status" value="1"/>
</dbReference>
<evidence type="ECO:0000256" key="1">
    <source>
        <dbReference type="ARBA" id="ARBA00004141"/>
    </source>
</evidence>
<comment type="function">
    <text evidence="12">NDH-1 shuttles electrons from NADH, via FMN and iron-sulfur (Fe-S) centers, to quinones in the respiratory chain. The immediate electron acceptor for the enzyme in this species is believed to be ubiquinone. Couples the redox reaction to proton translocation (for every two electrons transferred, four hydrogen ions are translocated across the cytoplasmic membrane), and thus conserves the redox energy in a proton gradient.</text>
</comment>
<evidence type="ECO:0000313" key="17">
    <source>
        <dbReference type="Proteomes" id="UP000426235"/>
    </source>
</evidence>
<dbReference type="InterPro" id="IPR000440">
    <property type="entry name" value="NADH_UbQ/plastoQ_OxRdtase_su3"/>
</dbReference>
<comment type="catalytic activity">
    <reaction evidence="12 13">
        <text>a quinone + NADH + 5 H(+)(in) = a quinol + NAD(+) + 4 H(+)(out)</text>
        <dbReference type="Rhea" id="RHEA:57888"/>
        <dbReference type="ChEBI" id="CHEBI:15378"/>
        <dbReference type="ChEBI" id="CHEBI:24646"/>
        <dbReference type="ChEBI" id="CHEBI:57540"/>
        <dbReference type="ChEBI" id="CHEBI:57945"/>
        <dbReference type="ChEBI" id="CHEBI:132124"/>
    </reaction>
</comment>
<feature type="transmembrane region" description="Helical" evidence="12">
    <location>
        <begin position="68"/>
        <end position="88"/>
    </location>
</feature>
<keyword evidence="4 12" id="KW-1003">Cell membrane</keyword>
<dbReference type="AlphaFoldDB" id="A0A077F6B7"/>